<proteinExistence type="predicted"/>
<evidence type="ECO:0000259" key="2">
    <source>
        <dbReference type="Pfam" id="PF06259"/>
    </source>
</evidence>
<dbReference type="EMBL" id="JBHLUE010000016">
    <property type="protein sequence ID" value="MFC0565981.1"/>
    <property type="molecule type" value="Genomic_DNA"/>
</dbReference>
<dbReference type="InterPro" id="IPR010427">
    <property type="entry name" value="DUF1023"/>
</dbReference>
<evidence type="ECO:0000313" key="4">
    <source>
        <dbReference type="Proteomes" id="UP001589894"/>
    </source>
</evidence>
<accession>A0ABV6NYX4</accession>
<dbReference type="InterPro" id="IPR029058">
    <property type="entry name" value="AB_hydrolase_fold"/>
</dbReference>
<dbReference type="GO" id="GO:0016787">
    <property type="term" value="F:hydrolase activity"/>
    <property type="evidence" value="ECO:0007669"/>
    <property type="project" value="UniProtKB-KW"/>
</dbReference>
<reference evidence="3 4" key="1">
    <citation type="submission" date="2024-09" db="EMBL/GenBank/DDBJ databases">
        <authorList>
            <person name="Sun Q."/>
            <person name="Mori K."/>
        </authorList>
    </citation>
    <scope>NUCLEOTIDE SEQUENCE [LARGE SCALE GENOMIC DNA]</scope>
    <source>
        <strain evidence="3 4">TBRC 2205</strain>
    </source>
</reference>
<feature type="chain" id="PRO_5047263204" evidence="1">
    <location>
        <begin position="28"/>
        <end position="300"/>
    </location>
</feature>
<keyword evidence="4" id="KW-1185">Reference proteome</keyword>
<comment type="caution">
    <text evidence="3">The sequence shown here is derived from an EMBL/GenBank/DDBJ whole genome shotgun (WGS) entry which is preliminary data.</text>
</comment>
<dbReference type="SUPFAM" id="SSF53474">
    <property type="entry name" value="alpha/beta-Hydrolases"/>
    <property type="match status" value="1"/>
</dbReference>
<gene>
    <name evidence="3" type="ORF">ACFFHU_17805</name>
</gene>
<protein>
    <submittedName>
        <fullName evidence="3">Alpha/beta hydrolase</fullName>
    </submittedName>
</protein>
<evidence type="ECO:0000256" key="1">
    <source>
        <dbReference type="SAM" id="SignalP"/>
    </source>
</evidence>
<evidence type="ECO:0000313" key="3">
    <source>
        <dbReference type="EMBL" id="MFC0565981.1"/>
    </source>
</evidence>
<keyword evidence="3" id="KW-0378">Hydrolase</keyword>
<dbReference type="RefSeq" id="WP_377340338.1">
    <property type="nucleotide sequence ID" value="NZ_JBHLUE010000016.1"/>
</dbReference>
<name>A0ABV6NYX4_9ACTN</name>
<keyword evidence="1" id="KW-0732">Signal</keyword>
<organism evidence="3 4">
    <name type="scientific">Plantactinospora siamensis</name>
    <dbReference type="NCBI Taxonomy" id="555372"/>
    <lineage>
        <taxon>Bacteria</taxon>
        <taxon>Bacillati</taxon>
        <taxon>Actinomycetota</taxon>
        <taxon>Actinomycetes</taxon>
        <taxon>Micromonosporales</taxon>
        <taxon>Micromonosporaceae</taxon>
        <taxon>Plantactinospora</taxon>
    </lineage>
</organism>
<dbReference type="Proteomes" id="UP001589894">
    <property type="component" value="Unassembled WGS sequence"/>
</dbReference>
<dbReference type="Gene3D" id="3.40.50.1820">
    <property type="entry name" value="alpha/beta hydrolase"/>
    <property type="match status" value="1"/>
</dbReference>
<feature type="signal peptide" evidence="1">
    <location>
        <begin position="1"/>
        <end position="27"/>
    </location>
</feature>
<sequence>MIRQLFSGGALATLLAAGLLAPAPVTAGPAPAPAVAFDVAYRRSAAAMVAAGPPYAEWAGTGRRFLAFDPAGDGLAVEAVGDLDHADRIVVLVPGVATTLRDFDRGLGGVPGRAPARQARTVYAALRATDPAARVAVVAWLGYDPPEGLGLAAARPERARGGAARLAAFAADLAALRPHAAVTLVGHSYGALVVGLAAARLPRQVTDLVTLGGIGTGVDTAASLHTPARVWAAEAPDDWVRQIPQLRLGDLGHGVRPGSARFGARRLPTDGVPGHDGYLAPGTGTVRALAALVLRAEAVR</sequence>
<feature type="domain" description="DUF1023" evidence="2">
    <location>
        <begin position="69"/>
        <end position="246"/>
    </location>
</feature>
<dbReference type="Pfam" id="PF06259">
    <property type="entry name" value="Abhydrolase_8"/>
    <property type="match status" value="1"/>
</dbReference>